<dbReference type="SMART" id="SM01323">
    <property type="entry name" value="YajC"/>
    <property type="match status" value="1"/>
</dbReference>
<dbReference type="PANTHER" id="PTHR33909">
    <property type="entry name" value="SEC TRANSLOCON ACCESSORY COMPLEX SUBUNIT YAJC"/>
    <property type="match status" value="1"/>
</dbReference>
<dbReference type="KEGG" id="amob:HG15A2_39220"/>
<keyword evidence="6 11" id="KW-0812">Transmembrane</keyword>
<keyword evidence="5" id="KW-1003">Cell membrane</keyword>
<dbReference type="PANTHER" id="PTHR33909:SF1">
    <property type="entry name" value="SEC TRANSLOCON ACCESSORY COMPLEX SUBUNIT YAJC"/>
    <property type="match status" value="1"/>
</dbReference>
<feature type="transmembrane region" description="Helical" evidence="11">
    <location>
        <begin position="35"/>
        <end position="57"/>
    </location>
</feature>
<name>A0A517N0C6_9BACT</name>
<dbReference type="AlphaFoldDB" id="A0A517N0C6"/>
<dbReference type="NCBIfam" id="TIGR00739">
    <property type="entry name" value="yajC"/>
    <property type="match status" value="1"/>
</dbReference>
<keyword evidence="13" id="KW-1185">Reference proteome</keyword>
<evidence type="ECO:0000256" key="3">
    <source>
        <dbReference type="ARBA" id="ARBA00014962"/>
    </source>
</evidence>
<dbReference type="GO" id="GO:0005886">
    <property type="term" value="C:plasma membrane"/>
    <property type="evidence" value="ECO:0007669"/>
    <property type="project" value="UniProtKB-SubCell"/>
</dbReference>
<keyword evidence="4" id="KW-0813">Transport</keyword>
<keyword evidence="7" id="KW-0653">Protein transport</keyword>
<dbReference type="EMBL" id="CP036263">
    <property type="protein sequence ID" value="QDT00583.1"/>
    <property type="molecule type" value="Genomic_DNA"/>
</dbReference>
<evidence type="ECO:0000256" key="11">
    <source>
        <dbReference type="SAM" id="Phobius"/>
    </source>
</evidence>
<keyword evidence="9" id="KW-0811">Translocation</keyword>
<evidence type="ECO:0000256" key="9">
    <source>
        <dbReference type="ARBA" id="ARBA00023010"/>
    </source>
</evidence>
<reference evidence="12 13" key="1">
    <citation type="submission" date="2019-02" db="EMBL/GenBank/DDBJ databases">
        <title>Deep-cultivation of Planctomycetes and their phenomic and genomic characterization uncovers novel biology.</title>
        <authorList>
            <person name="Wiegand S."/>
            <person name="Jogler M."/>
            <person name="Boedeker C."/>
            <person name="Pinto D."/>
            <person name="Vollmers J."/>
            <person name="Rivas-Marin E."/>
            <person name="Kohn T."/>
            <person name="Peeters S.H."/>
            <person name="Heuer A."/>
            <person name="Rast P."/>
            <person name="Oberbeckmann S."/>
            <person name="Bunk B."/>
            <person name="Jeske O."/>
            <person name="Meyerdierks A."/>
            <person name="Storesund J.E."/>
            <person name="Kallscheuer N."/>
            <person name="Luecker S."/>
            <person name="Lage O.M."/>
            <person name="Pohl T."/>
            <person name="Merkel B.J."/>
            <person name="Hornburger P."/>
            <person name="Mueller R.-W."/>
            <person name="Bruemmer F."/>
            <person name="Labrenz M."/>
            <person name="Spormann A.M."/>
            <person name="Op den Camp H."/>
            <person name="Overmann J."/>
            <person name="Amann R."/>
            <person name="Jetten M.S.M."/>
            <person name="Mascher T."/>
            <person name="Medema M.H."/>
            <person name="Devos D.P."/>
            <person name="Kaster A.-K."/>
            <person name="Ovreas L."/>
            <person name="Rohde M."/>
            <person name="Galperin M.Y."/>
            <person name="Jogler C."/>
        </authorList>
    </citation>
    <scope>NUCLEOTIDE SEQUENCE [LARGE SCALE GENOMIC DNA]</scope>
    <source>
        <strain evidence="12 13">HG15A2</strain>
    </source>
</reference>
<protein>
    <recommendedName>
        <fullName evidence="3">Sec translocon accessory complex subunit YajC</fullName>
    </recommendedName>
</protein>
<comment type="subcellular location">
    <subcellularLocation>
        <location evidence="1">Cell membrane</location>
        <topology evidence="1">Single-pass membrane protein</topology>
    </subcellularLocation>
</comment>
<evidence type="ECO:0000313" key="13">
    <source>
        <dbReference type="Proteomes" id="UP000319852"/>
    </source>
</evidence>
<evidence type="ECO:0000313" key="12">
    <source>
        <dbReference type="EMBL" id="QDT00583.1"/>
    </source>
</evidence>
<dbReference type="GO" id="GO:0015031">
    <property type="term" value="P:protein transport"/>
    <property type="evidence" value="ECO:0007669"/>
    <property type="project" value="UniProtKB-KW"/>
</dbReference>
<evidence type="ECO:0000256" key="10">
    <source>
        <dbReference type="ARBA" id="ARBA00023136"/>
    </source>
</evidence>
<accession>A0A517N0C6</accession>
<organism evidence="12 13">
    <name type="scientific">Adhaeretor mobilis</name>
    <dbReference type="NCBI Taxonomy" id="1930276"/>
    <lineage>
        <taxon>Bacteria</taxon>
        <taxon>Pseudomonadati</taxon>
        <taxon>Planctomycetota</taxon>
        <taxon>Planctomycetia</taxon>
        <taxon>Pirellulales</taxon>
        <taxon>Lacipirellulaceae</taxon>
        <taxon>Adhaeretor</taxon>
    </lineage>
</organism>
<dbReference type="Proteomes" id="UP000319852">
    <property type="component" value="Chromosome"/>
</dbReference>
<keyword evidence="10 11" id="KW-0472">Membrane</keyword>
<dbReference type="InterPro" id="IPR003849">
    <property type="entry name" value="Preprotein_translocase_YajC"/>
</dbReference>
<evidence type="ECO:0000256" key="8">
    <source>
        <dbReference type="ARBA" id="ARBA00022989"/>
    </source>
</evidence>
<proteinExistence type="inferred from homology"/>
<evidence type="ECO:0000256" key="1">
    <source>
        <dbReference type="ARBA" id="ARBA00004162"/>
    </source>
</evidence>
<evidence type="ECO:0000256" key="5">
    <source>
        <dbReference type="ARBA" id="ARBA00022475"/>
    </source>
</evidence>
<evidence type="ECO:0000256" key="7">
    <source>
        <dbReference type="ARBA" id="ARBA00022927"/>
    </source>
</evidence>
<sequence>MANIALLTSDLFTSGLLLAQETIKKTPEGDTGGSGLFGGLPITALLPVILLLFYFMVLRPQQKAQNETRDQLETLKAKDRVITIGGIHGTVTNIQKEQGIVTLQIDDSTGAKLRVGTSAIKEVVTDESKPDKK</sequence>
<evidence type="ECO:0000256" key="4">
    <source>
        <dbReference type="ARBA" id="ARBA00022448"/>
    </source>
</evidence>
<gene>
    <name evidence="12" type="ORF">HG15A2_39220</name>
</gene>
<dbReference type="PRINTS" id="PR01853">
    <property type="entry name" value="YAJCTRNLCASE"/>
</dbReference>
<dbReference type="Pfam" id="PF02699">
    <property type="entry name" value="YajC"/>
    <property type="match status" value="1"/>
</dbReference>
<dbReference type="RefSeq" id="WP_218932084.1">
    <property type="nucleotide sequence ID" value="NZ_CP036263.1"/>
</dbReference>
<keyword evidence="8 11" id="KW-1133">Transmembrane helix</keyword>
<evidence type="ECO:0000256" key="6">
    <source>
        <dbReference type="ARBA" id="ARBA00022692"/>
    </source>
</evidence>
<evidence type="ECO:0000256" key="2">
    <source>
        <dbReference type="ARBA" id="ARBA00006742"/>
    </source>
</evidence>
<comment type="similarity">
    <text evidence="2">Belongs to the YajC family.</text>
</comment>